<accession>A0A7L7LA18</accession>
<organism evidence="1 2">
    <name type="scientific">Adhaeribacter radiodurans</name>
    <dbReference type="NCBI Taxonomy" id="2745197"/>
    <lineage>
        <taxon>Bacteria</taxon>
        <taxon>Pseudomonadati</taxon>
        <taxon>Bacteroidota</taxon>
        <taxon>Cytophagia</taxon>
        <taxon>Cytophagales</taxon>
        <taxon>Hymenobacteraceae</taxon>
        <taxon>Adhaeribacter</taxon>
    </lineage>
</organism>
<reference evidence="1 2" key="1">
    <citation type="submission" date="2020-06" db="EMBL/GenBank/DDBJ databases">
        <authorList>
            <person name="Hwang Y.J."/>
        </authorList>
    </citation>
    <scope>NUCLEOTIDE SEQUENCE [LARGE SCALE GENOMIC DNA]</scope>
    <source>
        <strain evidence="1 2">KUDC8001</strain>
    </source>
</reference>
<keyword evidence="2" id="KW-1185">Reference proteome</keyword>
<evidence type="ECO:0000313" key="2">
    <source>
        <dbReference type="Proteomes" id="UP000514509"/>
    </source>
</evidence>
<dbReference type="RefSeq" id="WP_182412141.1">
    <property type="nucleotide sequence ID" value="NZ_CP055153.1"/>
</dbReference>
<dbReference type="Proteomes" id="UP000514509">
    <property type="component" value="Chromosome"/>
</dbReference>
<evidence type="ECO:0000313" key="1">
    <source>
        <dbReference type="EMBL" id="QMU29681.1"/>
    </source>
</evidence>
<protein>
    <submittedName>
        <fullName evidence="1">Uncharacterized protein</fullName>
    </submittedName>
</protein>
<dbReference type="EMBL" id="CP055153">
    <property type="protein sequence ID" value="QMU29681.1"/>
    <property type="molecule type" value="Genomic_DNA"/>
</dbReference>
<sequence length="123" mass="14429">MSAFFPRKHQVDRLPYAQITEYFKQETQANKNATKCHRVDLFQDLLFEIIELSQEFSDLGQSNFHLLLNHIYKNVGRFLPKVQVKLAFISITVFTSEKPAGIYARCASLLPDYYTFLFRLTPF</sequence>
<reference evidence="1 2" key="2">
    <citation type="submission" date="2020-08" db="EMBL/GenBank/DDBJ databases">
        <title>Adhaeribacter dokdonensis sp. nov., isolated from the rhizosphere of Elymus tsukushiensis, a plant native to the Dokdo Islands, Republic of Korea.</title>
        <authorList>
            <person name="Ghim S.Y."/>
        </authorList>
    </citation>
    <scope>NUCLEOTIDE SEQUENCE [LARGE SCALE GENOMIC DNA]</scope>
    <source>
        <strain evidence="1 2">KUDC8001</strain>
    </source>
</reference>
<name>A0A7L7LA18_9BACT</name>
<dbReference type="KEGG" id="add:HUW48_17325"/>
<proteinExistence type="predicted"/>
<gene>
    <name evidence="1" type="ORF">HUW48_17325</name>
</gene>
<dbReference type="AlphaFoldDB" id="A0A7L7LA18"/>